<keyword evidence="3" id="KW-0479">Metal-binding</keyword>
<organism evidence="7 8">
    <name type="scientific">Porites evermanni</name>
    <dbReference type="NCBI Taxonomy" id="104178"/>
    <lineage>
        <taxon>Eukaryota</taxon>
        <taxon>Metazoa</taxon>
        <taxon>Cnidaria</taxon>
        <taxon>Anthozoa</taxon>
        <taxon>Hexacorallia</taxon>
        <taxon>Scleractinia</taxon>
        <taxon>Fungiina</taxon>
        <taxon>Poritidae</taxon>
        <taxon>Porites</taxon>
    </lineage>
</organism>
<evidence type="ECO:0000259" key="6">
    <source>
        <dbReference type="PROSITE" id="PS50801"/>
    </source>
</evidence>
<dbReference type="InterPro" id="IPR002645">
    <property type="entry name" value="STAS_dom"/>
</dbReference>
<evidence type="ECO:0000313" key="7">
    <source>
        <dbReference type="EMBL" id="CAH3024147.1"/>
    </source>
</evidence>
<sequence length="266" mass="28933">MVSSISLKNKMAAKISGVLIDLSGTIHVENAVMPGAIQALKRLRKTGVSVRFVTNTTKESKDTLLNRLNGLGFDIKSEEVFTSLTAARRVVKKRNLRPLLFLGSDASKDFHGIDVNNPNAVVVGLAPDCFSYDMLNKAFRLLLDGCPLIAVHKVRYYKRGDGLALGPGPFVTALEFASDVKAEVIGKPQPTFFAHALEEMKCDPQSTVMIGDDVRDDIGGAEAIGIKGFLVQTGKYREGDENRLEKPPFAVCKDFSAAVEQICTML</sequence>
<proteinExistence type="inferred from homology"/>
<comment type="similarity">
    <text evidence="2">Belongs to the HAD-like hydrolase superfamily.</text>
</comment>
<evidence type="ECO:0000256" key="3">
    <source>
        <dbReference type="ARBA" id="ARBA00022723"/>
    </source>
</evidence>
<evidence type="ECO:0000256" key="1">
    <source>
        <dbReference type="ARBA" id="ARBA00001946"/>
    </source>
</evidence>
<dbReference type="InterPro" id="IPR006355">
    <property type="entry name" value="LHPP/HDHD2"/>
</dbReference>
<evidence type="ECO:0000256" key="4">
    <source>
        <dbReference type="ARBA" id="ARBA00022842"/>
    </source>
</evidence>
<name>A0ABN8M664_9CNID</name>
<keyword evidence="8" id="KW-1185">Reference proteome</keyword>
<dbReference type="Proteomes" id="UP001159427">
    <property type="component" value="Unassembled WGS sequence"/>
</dbReference>
<gene>
    <name evidence="7" type="ORF">PEVE_00021778</name>
</gene>
<dbReference type="EMBL" id="CALNXI010000291">
    <property type="protein sequence ID" value="CAH3024147.1"/>
    <property type="molecule type" value="Genomic_DNA"/>
</dbReference>
<evidence type="ECO:0000256" key="5">
    <source>
        <dbReference type="ARBA" id="ARBA00039666"/>
    </source>
</evidence>
<feature type="domain" description="STAS" evidence="6">
    <location>
        <begin position="1"/>
        <end position="91"/>
    </location>
</feature>
<dbReference type="PANTHER" id="PTHR19288">
    <property type="entry name" value="4-NITROPHENYLPHOSPHATASE-RELATED"/>
    <property type="match status" value="1"/>
</dbReference>
<dbReference type="PROSITE" id="PS50801">
    <property type="entry name" value="STAS"/>
    <property type="match status" value="1"/>
</dbReference>
<evidence type="ECO:0000313" key="8">
    <source>
        <dbReference type="Proteomes" id="UP001159427"/>
    </source>
</evidence>
<keyword evidence="4" id="KW-0460">Magnesium</keyword>
<dbReference type="PANTHER" id="PTHR19288:SF46">
    <property type="entry name" value="HALOACID DEHALOGENASE-LIKE HYDROLASE DOMAIN-CONTAINING PROTEIN 2"/>
    <property type="match status" value="1"/>
</dbReference>
<dbReference type="InterPro" id="IPR006357">
    <property type="entry name" value="HAD-SF_hydro_IIA"/>
</dbReference>
<dbReference type="Gene3D" id="3.40.50.1000">
    <property type="entry name" value="HAD superfamily/HAD-like"/>
    <property type="match status" value="2"/>
</dbReference>
<comment type="caution">
    <text evidence="7">The sequence shown here is derived from an EMBL/GenBank/DDBJ whole genome shotgun (WGS) entry which is preliminary data.</text>
</comment>
<dbReference type="SUPFAM" id="SSF56784">
    <property type="entry name" value="HAD-like"/>
    <property type="match status" value="1"/>
</dbReference>
<dbReference type="NCBIfam" id="TIGR01460">
    <property type="entry name" value="HAD-SF-IIA"/>
    <property type="match status" value="1"/>
</dbReference>
<reference evidence="7 8" key="1">
    <citation type="submission" date="2022-05" db="EMBL/GenBank/DDBJ databases">
        <authorList>
            <consortium name="Genoscope - CEA"/>
            <person name="William W."/>
        </authorList>
    </citation>
    <scope>NUCLEOTIDE SEQUENCE [LARGE SCALE GENOMIC DNA]</scope>
</reference>
<accession>A0ABN8M664</accession>
<evidence type="ECO:0000256" key="2">
    <source>
        <dbReference type="ARBA" id="ARBA00007958"/>
    </source>
</evidence>
<dbReference type="Pfam" id="PF13242">
    <property type="entry name" value="Hydrolase_like"/>
    <property type="match status" value="1"/>
</dbReference>
<dbReference type="InterPro" id="IPR023214">
    <property type="entry name" value="HAD_sf"/>
</dbReference>
<comment type="cofactor">
    <cofactor evidence="1">
        <name>Mg(2+)</name>
        <dbReference type="ChEBI" id="CHEBI:18420"/>
    </cofactor>
</comment>
<dbReference type="InterPro" id="IPR036412">
    <property type="entry name" value="HAD-like_sf"/>
</dbReference>
<dbReference type="CDD" id="cd07509">
    <property type="entry name" value="HAD_PPase"/>
    <property type="match status" value="1"/>
</dbReference>
<protein>
    <recommendedName>
        <fullName evidence="5">Haloacid dehalogenase-like hydrolase domain-containing protein 2</fullName>
    </recommendedName>
</protein>
<dbReference type="NCBIfam" id="TIGR01458">
    <property type="entry name" value="HAD-SF-IIA-hyp3"/>
    <property type="match status" value="1"/>
</dbReference>
<dbReference type="Pfam" id="PF13344">
    <property type="entry name" value="Hydrolase_6"/>
    <property type="match status" value="1"/>
</dbReference>